<evidence type="ECO:0000313" key="1">
    <source>
        <dbReference type="EMBL" id="OSL49340.1"/>
    </source>
</evidence>
<protein>
    <submittedName>
        <fullName evidence="1">Uncharacterized protein</fullName>
    </submittedName>
</protein>
<evidence type="ECO:0000313" key="2">
    <source>
        <dbReference type="Proteomes" id="UP000243401"/>
    </source>
</evidence>
<name>A0AAJ3U0Y4_ECOLX</name>
<sequence>MAYHANKKSPAGVKFSVHFLTAKKKSQHRLAYGNKK</sequence>
<organism evidence="1 2">
    <name type="scientific">Escherichia coli H605</name>
    <dbReference type="NCBI Taxonomy" id="656410"/>
    <lineage>
        <taxon>Bacteria</taxon>
        <taxon>Pseudomonadati</taxon>
        <taxon>Pseudomonadota</taxon>
        <taxon>Gammaproteobacteria</taxon>
        <taxon>Enterobacterales</taxon>
        <taxon>Enterobacteriaceae</taxon>
        <taxon>Escherichia</taxon>
    </lineage>
</organism>
<proteinExistence type="predicted"/>
<gene>
    <name evidence="1" type="ORF">EATG_00207</name>
</gene>
<accession>A0AAJ3U0Y4</accession>
<comment type="caution">
    <text evidence="1">The sequence shown here is derived from an EMBL/GenBank/DDBJ whole genome shotgun (WGS) entry which is preliminary data.</text>
</comment>
<dbReference type="EMBL" id="ADJX01000002">
    <property type="protein sequence ID" value="OSL49340.1"/>
    <property type="molecule type" value="Genomic_DNA"/>
</dbReference>
<dbReference type="AlphaFoldDB" id="A0AAJ3U0Y4"/>
<reference evidence="1 2" key="1">
    <citation type="submission" date="2010-04" db="EMBL/GenBank/DDBJ databases">
        <title>The Genome Sequence of Escherichia coli H605.</title>
        <authorList>
            <consortium name="The Broad Institute Genome Sequencing Platform"/>
            <consortium name="The Broad Institute Genome Sequencing Center for Infectious Disease"/>
            <person name="Feldgarden M."/>
            <person name="Gordon D.M."/>
            <person name="Johnson J.R."/>
            <person name="Johnston B.D."/>
            <person name="Young S."/>
            <person name="Zeng Q."/>
            <person name="Koehrsen M."/>
            <person name="Alvarado L."/>
            <person name="Berlin A.M."/>
            <person name="Borenstein D."/>
            <person name="Chapman S.B."/>
            <person name="Chen Z."/>
            <person name="Engels R."/>
            <person name="Freedman E."/>
            <person name="Gellesch M."/>
            <person name="Goldberg J."/>
            <person name="Griggs A."/>
            <person name="Gujja S."/>
            <person name="Heilman E.R."/>
            <person name="Heiman D.I."/>
            <person name="Hepburn T.A."/>
            <person name="Howarth C."/>
            <person name="Jen D."/>
            <person name="Larson L."/>
            <person name="Mehta T."/>
            <person name="Park D."/>
            <person name="Pearson M."/>
            <person name="Richards J."/>
            <person name="Roberts A."/>
            <person name="Saif S."/>
            <person name="Shea T.D."/>
            <person name="Shenoy N."/>
            <person name="Sisk P."/>
            <person name="Stolte C."/>
            <person name="Sykes S.N."/>
            <person name="Walk T."/>
            <person name="White J."/>
            <person name="Yandava C."/>
            <person name="Haas B."/>
            <person name="Henn M.R."/>
            <person name="Nusbaum C."/>
            <person name="Birren B."/>
        </authorList>
    </citation>
    <scope>NUCLEOTIDE SEQUENCE [LARGE SCALE GENOMIC DNA]</scope>
    <source>
        <strain evidence="1 2">H605</strain>
    </source>
</reference>
<dbReference type="Proteomes" id="UP000243401">
    <property type="component" value="Unassembled WGS sequence"/>
</dbReference>